<evidence type="ECO:0000256" key="2">
    <source>
        <dbReference type="ARBA" id="ARBA00011322"/>
    </source>
</evidence>
<evidence type="ECO:0000259" key="5">
    <source>
        <dbReference type="Pfam" id="PF13476"/>
    </source>
</evidence>
<keyword evidence="4" id="KW-0175">Coiled coil</keyword>
<dbReference type="AlphaFoldDB" id="A0AAW9HVX7"/>
<feature type="domain" description="Rad50/SbcC-type AAA" evidence="5">
    <location>
        <begin position="5"/>
        <end position="235"/>
    </location>
</feature>
<sequence>MRLRRLTFRGIGPFAGEENIDFDRMSSSSIYLLEGPTGSGKSTIIDAICYALYGKIAGGKDSSVERLRSTFANPKKPSFVDLIFTVESGTYRVRREPEYIKEGNANPSRATAKLMKISEDSVKTGSDKGEPLASLPRDVGPAIIKLIGLNAEQFLQTVILPQGKFSEFLALNTQDRTALLSKIFNTGLYGKLTSQLQELAKQSRADIEAKKTAIEKFTYALASDLNLAPEEQEELSEKAKNLTVPENIDELNDTIAHHVEKLVEEHHRAQLVADGAETHARQKEEKFKHAQELTNLLAQRSKLQESRAELEKQQPEIDKKREQLRLHTLTLPLMPLVEQFIKTRDNLNLAKEGYEKLCQDNATLADKMYSSIRSLPTISADSLTSQHLSTAHQLSDTLRKESGKLEELRNAEHALQVLKNDHRVALQHAENVAKKLEVAKAEEKQLHEKICETEHVKKKLEPILLEIPRITAGLNEWEQRLEDYRTADALEKSFNQARQEYDTAKKKLTSSQQNHQLLTQQWLASISAEIAETLEDSLPCPVCGSVEHPQPARATETHVTRNEVEDAEKKLSAVRVQVEKITGAYTQARTRWEEKKNSIKGYSEEQISTELARYTKLSEQAQTQEEELRECEKLLENLYKEHEECATAHQTLREEQSRREATQQQLALNIQAEEQRLSQECGGFDSLEERQKFHEDNLGILDSWIEAATQLLEAGQLAGQAQEKLNVAIKKEPIFASAKDIQDSHVSKETESILEKECAEFTRMWHEVERDLAEPAIAQLTGEEQPRLKENEQAVREAQEEVRKARAVATRQETLLAQARKHHTQVETAEKAWLDSVREAGPSLRLAALATAGVESKTNIPLETYVLQQRFERIIDVANERLLTISNGVYQLMRTNDKDKGSRQTKIGLGLKVREWREGKESLRETASLSGGETFFVALALALALADVVRAENGGIHLETLLIDEGFGSLSSDKLHNVMDVLHGLTEHKRSVGVISHVADMKEAISEKISIRRLPDGTSTLRASYEN</sequence>
<evidence type="ECO:0000256" key="3">
    <source>
        <dbReference type="ARBA" id="ARBA00013368"/>
    </source>
</evidence>
<evidence type="ECO:0000256" key="1">
    <source>
        <dbReference type="ARBA" id="ARBA00006930"/>
    </source>
</evidence>
<dbReference type="Gene3D" id="3.40.50.300">
    <property type="entry name" value="P-loop containing nucleotide triphosphate hydrolases"/>
    <property type="match status" value="2"/>
</dbReference>
<dbReference type="Pfam" id="PF13558">
    <property type="entry name" value="SbcC_Walker_B"/>
    <property type="match status" value="1"/>
</dbReference>
<name>A0AAW9HVX7_9ACTO</name>
<protein>
    <recommendedName>
        <fullName evidence="3">Nuclease SbcCD subunit C</fullName>
    </recommendedName>
</protein>
<dbReference type="RefSeq" id="WP_320756601.1">
    <property type="nucleotide sequence ID" value="NZ_JAWNGC010000006.1"/>
</dbReference>
<dbReference type="SUPFAM" id="SSF52540">
    <property type="entry name" value="P-loop containing nucleoside triphosphate hydrolases"/>
    <property type="match status" value="1"/>
</dbReference>
<comment type="similarity">
    <text evidence="1">Belongs to the SMC family. SbcC subfamily.</text>
</comment>
<proteinExistence type="inferred from homology"/>
<accession>A0AAW9HVX7</accession>
<dbReference type="InterPro" id="IPR027417">
    <property type="entry name" value="P-loop_NTPase"/>
</dbReference>
<feature type="coiled-coil region" evidence="4">
    <location>
        <begin position="391"/>
        <end position="449"/>
    </location>
</feature>
<comment type="subunit">
    <text evidence="2">Heterodimer of SbcC and SbcD.</text>
</comment>
<dbReference type="EMBL" id="JAWNGC010000006">
    <property type="protein sequence ID" value="MDY5155228.1"/>
    <property type="molecule type" value="Genomic_DNA"/>
</dbReference>
<dbReference type="Proteomes" id="UP001281731">
    <property type="component" value="Unassembled WGS sequence"/>
</dbReference>
<evidence type="ECO:0000256" key="4">
    <source>
        <dbReference type="SAM" id="Coils"/>
    </source>
</evidence>
<dbReference type="Pfam" id="PF13476">
    <property type="entry name" value="AAA_23"/>
    <property type="match status" value="1"/>
</dbReference>
<feature type="coiled-coil region" evidence="4">
    <location>
        <begin position="614"/>
        <end position="655"/>
    </location>
</feature>
<gene>
    <name evidence="6" type="ORF">R6G80_05745</name>
</gene>
<evidence type="ECO:0000313" key="7">
    <source>
        <dbReference type="Proteomes" id="UP001281731"/>
    </source>
</evidence>
<dbReference type="PANTHER" id="PTHR32114:SF2">
    <property type="entry name" value="ABC TRANSPORTER ABCH.3"/>
    <property type="match status" value="1"/>
</dbReference>
<dbReference type="GO" id="GO:0016887">
    <property type="term" value="F:ATP hydrolysis activity"/>
    <property type="evidence" value="ECO:0007669"/>
    <property type="project" value="InterPro"/>
</dbReference>
<organism evidence="6 7">
    <name type="scientific">Actinotignum urinale</name>
    <dbReference type="NCBI Taxonomy" id="190146"/>
    <lineage>
        <taxon>Bacteria</taxon>
        <taxon>Bacillati</taxon>
        <taxon>Actinomycetota</taxon>
        <taxon>Actinomycetes</taxon>
        <taxon>Actinomycetales</taxon>
        <taxon>Actinomycetaceae</taxon>
        <taxon>Actinotignum</taxon>
    </lineage>
</organism>
<feature type="coiled-coil region" evidence="4">
    <location>
        <begin position="487"/>
        <end position="514"/>
    </location>
</feature>
<evidence type="ECO:0000313" key="6">
    <source>
        <dbReference type="EMBL" id="MDY5155228.1"/>
    </source>
</evidence>
<dbReference type="GO" id="GO:0006302">
    <property type="term" value="P:double-strand break repair"/>
    <property type="evidence" value="ECO:0007669"/>
    <property type="project" value="InterPro"/>
</dbReference>
<comment type="caution">
    <text evidence="6">The sequence shown here is derived from an EMBL/GenBank/DDBJ whole genome shotgun (WGS) entry which is preliminary data.</text>
</comment>
<feature type="coiled-coil region" evidence="4">
    <location>
        <begin position="788"/>
        <end position="815"/>
    </location>
</feature>
<dbReference type="InterPro" id="IPR038729">
    <property type="entry name" value="Rad50/SbcC_AAA"/>
</dbReference>
<reference evidence="6" key="1">
    <citation type="submission" date="2023-10" db="EMBL/GenBank/DDBJ databases">
        <title>Whole Genome based description of the genera Actinobaculum and Actinotignum reveals a complex phylogenetic relationship within the species included in the genus Actinotignum.</title>
        <authorList>
            <person name="Jensen C.S."/>
            <person name="Dargis R."/>
            <person name="Kemp M."/>
            <person name="Christensen J.J."/>
        </authorList>
    </citation>
    <scope>NUCLEOTIDE SEQUENCE</scope>
    <source>
        <strain evidence="6">SLA_B511</strain>
    </source>
</reference>
<dbReference type="PANTHER" id="PTHR32114">
    <property type="entry name" value="ABC TRANSPORTER ABCH.3"/>
    <property type="match status" value="1"/>
</dbReference>